<comment type="caution">
    <text evidence="1">The sequence shown here is derived from an EMBL/GenBank/DDBJ whole genome shotgun (WGS) entry which is preliminary data.</text>
</comment>
<organism evidence="1 2">
    <name type="scientific">Mythimna loreyi</name>
    <dbReference type="NCBI Taxonomy" id="667449"/>
    <lineage>
        <taxon>Eukaryota</taxon>
        <taxon>Metazoa</taxon>
        <taxon>Ecdysozoa</taxon>
        <taxon>Arthropoda</taxon>
        <taxon>Hexapoda</taxon>
        <taxon>Insecta</taxon>
        <taxon>Pterygota</taxon>
        <taxon>Neoptera</taxon>
        <taxon>Endopterygota</taxon>
        <taxon>Lepidoptera</taxon>
        <taxon>Glossata</taxon>
        <taxon>Ditrysia</taxon>
        <taxon>Noctuoidea</taxon>
        <taxon>Noctuidae</taxon>
        <taxon>Noctuinae</taxon>
        <taxon>Hadenini</taxon>
        <taxon>Mythimna</taxon>
    </lineage>
</organism>
<reference evidence="1" key="1">
    <citation type="submission" date="2023-03" db="EMBL/GenBank/DDBJ databases">
        <title>Chromosome-level genomes of two armyworms, Mythimna separata and Mythimna loreyi, provide insights into the biosynthesis and reception of sex pheromones.</title>
        <authorList>
            <person name="Zhao H."/>
        </authorList>
    </citation>
    <scope>NUCLEOTIDE SEQUENCE</scope>
    <source>
        <strain evidence="1">BeijingLab</strain>
    </source>
</reference>
<dbReference type="Proteomes" id="UP001231649">
    <property type="component" value="Chromosome 2"/>
</dbReference>
<proteinExistence type="predicted"/>
<name>A0ACC2R8E4_9NEOP</name>
<keyword evidence="2" id="KW-1185">Reference proteome</keyword>
<sequence length="350" mass="40426">MKNIIGKSWRDSASLIVLTKRNSELLSRGEDRGGVNYDILLQTRTRSATFANSVVFPGGVTESEDGSPRWLELLKAFGYTKKDLETFHRPDSVINPIFQNNPIQRHFQLRITAIRETFEELGLLICSRKRKEQRTGLWADIIQDIDVKNWQSRVANNPADWITLCEEHQCYPDIWSLHFWSNWLTPLTLPKRFDTAFFVTALENKPKSIGSSSEVVAVEWLSPAEVIHSGKELQPPQLYELNRLAHVKDIEELVKFAREKSGHDTDLIYPVFVKAKDGMFSVLPGDELYPSSVDYNNDNIINYKNKTVLELREASKIIHRVEIVKGKYQLVIQNYKPKHHINMEDMTYPI</sequence>
<protein>
    <submittedName>
        <fullName evidence="1">Uncharacterized protein</fullName>
    </submittedName>
</protein>
<dbReference type="EMBL" id="CM056778">
    <property type="protein sequence ID" value="KAJ8736075.1"/>
    <property type="molecule type" value="Genomic_DNA"/>
</dbReference>
<evidence type="ECO:0000313" key="2">
    <source>
        <dbReference type="Proteomes" id="UP001231649"/>
    </source>
</evidence>
<gene>
    <name evidence="1" type="ORF">PYW08_006731</name>
</gene>
<evidence type="ECO:0000313" key="1">
    <source>
        <dbReference type="EMBL" id="KAJ8736075.1"/>
    </source>
</evidence>
<accession>A0ACC2R8E4</accession>